<feature type="transmembrane region" description="Helical" evidence="5">
    <location>
        <begin position="393"/>
        <end position="414"/>
    </location>
</feature>
<dbReference type="AlphaFoldDB" id="A0A9W9TAE8"/>
<proteinExistence type="predicted"/>
<dbReference type="GO" id="GO:0000329">
    <property type="term" value="C:fungal-type vacuole membrane"/>
    <property type="evidence" value="ECO:0007669"/>
    <property type="project" value="TreeGrafter"/>
</dbReference>
<feature type="transmembrane region" description="Helical" evidence="5">
    <location>
        <begin position="281"/>
        <end position="304"/>
    </location>
</feature>
<dbReference type="OrthoDB" id="6770063at2759"/>
<feature type="transmembrane region" description="Helical" evidence="5">
    <location>
        <begin position="256"/>
        <end position="275"/>
    </location>
</feature>
<feature type="transmembrane region" description="Helical" evidence="5">
    <location>
        <begin position="118"/>
        <end position="137"/>
    </location>
</feature>
<dbReference type="InterPro" id="IPR011701">
    <property type="entry name" value="MFS"/>
</dbReference>
<feature type="signal peptide" evidence="6">
    <location>
        <begin position="1"/>
        <end position="16"/>
    </location>
</feature>
<comment type="subcellular location">
    <subcellularLocation>
        <location evidence="1">Membrane</location>
        <topology evidence="1">Multi-pass membrane protein</topology>
    </subcellularLocation>
</comment>
<dbReference type="EMBL" id="JAPQKT010000012">
    <property type="protein sequence ID" value="KAJ5215164.1"/>
    <property type="molecule type" value="Genomic_DNA"/>
</dbReference>
<evidence type="ECO:0000256" key="4">
    <source>
        <dbReference type="ARBA" id="ARBA00023136"/>
    </source>
</evidence>
<feature type="transmembrane region" description="Helical" evidence="5">
    <location>
        <begin position="191"/>
        <end position="215"/>
    </location>
</feature>
<evidence type="ECO:0000256" key="1">
    <source>
        <dbReference type="ARBA" id="ARBA00004141"/>
    </source>
</evidence>
<dbReference type="RefSeq" id="XP_056494916.1">
    <property type="nucleotide sequence ID" value="XM_056650560.1"/>
</dbReference>
<evidence type="ECO:0000256" key="6">
    <source>
        <dbReference type="SAM" id="SignalP"/>
    </source>
</evidence>
<dbReference type="PANTHER" id="PTHR23501">
    <property type="entry name" value="MAJOR FACILITATOR SUPERFAMILY"/>
    <property type="match status" value="1"/>
</dbReference>
<dbReference type="SUPFAM" id="SSF103473">
    <property type="entry name" value="MFS general substrate transporter"/>
    <property type="match status" value="1"/>
</dbReference>
<dbReference type="PANTHER" id="PTHR23501:SF33">
    <property type="entry name" value="MAJOR FACILITATOR SUPERFAMILY (MFS) PROFILE DOMAIN-CONTAINING PROTEIN"/>
    <property type="match status" value="1"/>
</dbReference>
<comment type="caution">
    <text evidence="7">The sequence shown here is derived from an EMBL/GenBank/DDBJ whole genome shotgun (WGS) entry which is preliminary data.</text>
</comment>
<reference evidence="7" key="1">
    <citation type="submission" date="2022-11" db="EMBL/GenBank/DDBJ databases">
        <authorList>
            <person name="Petersen C."/>
        </authorList>
    </citation>
    <scope>NUCLEOTIDE SEQUENCE</scope>
    <source>
        <strain evidence="7">IBT 23319</strain>
    </source>
</reference>
<dbReference type="Gene3D" id="1.20.1250.20">
    <property type="entry name" value="MFS general substrate transporter like domains"/>
    <property type="match status" value="1"/>
</dbReference>
<feature type="transmembrane region" description="Helical" evidence="5">
    <location>
        <begin position="227"/>
        <end position="244"/>
    </location>
</feature>
<keyword evidence="4 5" id="KW-0472">Membrane</keyword>
<feature type="transmembrane region" description="Helical" evidence="5">
    <location>
        <begin position="149"/>
        <end position="170"/>
    </location>
</feature>
<evidence type="ECO:0000256" key="5">
    <source>
        <dbReference type="SAM" id="Phobius"/>
    </source>
</evidence>
<reference evidence="7" key="2">
    <citation type="journal article" date="2023" name="IMA Fungus">
        <title>Comparative genomic study of the Penicillium genus elucidates a diverse pangenome and 15 lateral gene transfer events.</title>
        <authorList>
            <person name="Petersen C."/>
            <person name="Sorensen T."/>
            <person name="Nielsen M.R."/>
            <person name="Sondergaard T.E."/>
            <person name="Sorensen J.L."/>
            <person name="Fitzpatrick D.A."/>
            <person name="Frisvad J.C."/>
            <person name="Nielsen K.L."/>
        </authorList>
    </citation>
    <scope>NUCLEOTIDE SEQUENCE</scope>
    <source>
        <strain evidence="7">IBT 23319</strain>
    </source>
</reference>
<evidence type="ECO:0000313" key="7">
    <source>
        <dbReference type="EMBL" id="KAJ5215164.1"/>
    </source>
</evidence>
<protein>
    <submittedName>
        <fullName evidence="7">Transporter</fullName>
    </submittedName>
</protein>
<evidence type="ECO:0000313" key="8">
    <source>
        <dbReference type="Proteomes" id="UP001147733"/>
    </source>
</evidence>
<sequence>MGSWLLIAYNFGSCVAQPVAISGVSSSLVELAFARIVAGIGGAGMVSLTSIIITDVIPPEEIALYDGYSSTVNMIGRSLGPPLGGLLSQTIGWRLPAPLAQLPGPKHQGPKKPSLNQVDTAGLLALSLAIAALSFLVEQLAMPNPEDQSSLITFGLLAATVAFSVGFGLIERFWATNPLIPVDLMMGQFGRWCVTELLIYTGRGGLLCLLTPYLIRVENWPDVGASIAFVGNALGISAGGLVAGHMVKRTKKYKNLGVSAICLSIFAYFLIWFQWRDGCSILEASIPTLLGLGTGMTYTATFIGMTATTPKDRLPVCIVTLELFLNVGFIVGPAISTAVVQKLFAKGLANSLPSDGASAKSSKVINGVLNDAMFAQNLNDGAKDIVRARYLDAFQFAPLFAVVCGVATLVVFSLSKAASIKGSLWVVMI</sequence>
<evidence type="ECO:0000256" key="2">
    <source>
        <dbReference type="ARBA" id="ARBA00022692"/>
    </source>
</evidence>
<keyword evidence="8" id="KW-1185">Reference proteome</keyword>
<evidence type="ECO:0000256" key="3">
    <source>
        <dbReference type="ARBA" id="ARBA00022989"/>
    </source>
</evidence>
<name>A0A9W9TAE8_PENCI</name>
<gene>
    <name evidence="7" type="ORF">N7469_011655</name>
</gene>
<dbReference type="InterPro" id="IPR036259">
    <property type="entry name" value="MFS_trans_sf"/>
</dbReference>
<keyword evidence="6" id="KW-0732">Signal</keyword>
<keyword evidence="2 5" id="KW-0812">Transmembrane</keyword>
<keyword evidence="3 5" id="KW-1133">Transmembrane helix</keyword>
<organism evidence="7 8">
    <name type="scientific">Penicillium citrinum</name>
    <dbReference type="NCBI Taxonomy" id="5077"/>
    <lineage>
        <taxon>Eukaryota</taxon>
        <taxon>Fungi</taxon>
        <taxon>Dikarya</taxon>
        <taxon>Ascomycota</taxon>
        <taxon>Pezizomycotina</taxon>
        <taxon>Eurotiomycetes</taxon>
        <taxon>Eurotiomycetidae</taxon>
        <taxon>Eurotiales</taxon>
        <taxon>Aspergillaceae</taxon>
        <taxon>Penicillium</taxon>
    </lineage>
</organism>
<feature type="transmembrane region" description="Helical" evidence="5">
    <location>
        <begin position="32"/>
        <end position="53"/>
    </location>
</feature>
<dbReference type="Pfam" id="PF07690">
    <property type="entry name" value="MFS_1"/>
    <property type="match status" value="1"/>
</dbReference>
<dbReference type="GeneID" id="81389727"/>
<dbReference type="Proteomes" id="UP001147733">
    <property type="component" value="Unassembled WGS sequence"/>
</dbReference>
<dbReference type="GO" id="GO:0015174">
    <property type="term" value="F:basic amino acid transmembrane transporter activity"/>
    <property type="evidence" value="ECO:0007669"/>
    <property type="project" value="TreeGrafter"/>
</dbReference>
<feature type="chain" id="PRO_5040886841" evidence="6">
    <location>
        <begin position="17"/>
        <end position="429"/>
    </location>
</feature>
<accession>A0A9W9TAE8</accession>
<feature type="transmembrane region" description="Helical" evidence="5">
    <location>
        <begin position="316"/>
        <end position="335"/>
    </location>
</feature>